<organism evidence="1 2">
    <name type="scientific">Batillaria attramentaria</name>
    <dbReference type="NCBI Taxonomy" id="370345"/>
    <lineage>
        <taxon>Eukaryota</taxon>
        <taxon>Metazoa</taxon>
        <taxon>Spiralia</taxon>
        <taxon>Lophotrochozoa</taxon>
        <taxon>Mollusca</taxon>
        <taxon>Gastropoda</taxon>
        <taxon>Caenogastropoda</taxon>
        <taxon>Sorbeoconcha</taxon>
        <taxon>Cerithioidea</taxon>
        <taxon>Batillariidae</taxon>
        <taxon>Batillaria</taxon>
    </lineage>
</organism>
<name>A0ABD0K2N7_9CAEN</name>
<dbReference type="AlphaFoldDB" id="A0ABD0K2N7"/>
<comment type="caution">
    <text evidence="1">The sequence shown here is derived from an EMBL/GenBank/DDBJ whole genome shotgun (WGS) entry which is preliminary data.</text>
</comment>
<dbReference type="EMBL" id="JACVVK020000258">
    <property type="protein sequence ID" value="KAK7481685.1"/>
    <property type="molecule type" value="Genomic_DNA"/>
</dbReference>
<sequence length="107" mass="12759">MIMSTILNIKGQPAINHTIHWISRPYRLLCDADVISHYTAKLQHQTFTCIHPASLHQYRKLADTKWRPDTQIQEVLFCFAQFVRKFHFVTSLEHFSLVWRDNASYRE</sequence>
<reference evidence="1 2" key="1">
    <citation type="journal article" date="2023" name="Sci. Data">
        <title>Genome assembly of the Korean intertidal mud-creeper Batillaria attramentaria.</title>
        <authorList>
            <person name="Patra A.K."/>
            <person name="Ho P.T."/>
            <person name="Jun S."/>
            <person name="Lee S.J."/>
            <person name="Kim Y."/>
            <person name="Won Y.J."/>
        </authorList>
    </citation>
    <scope>NUCLEOTIDE SEQUENCE [LARGE SCALE GENOMIC DNA]</scope>
    <source>
        <strain evidence="1">Wonlab-2016</strain>
    </source>
</reference>
<protein>
    <submittedName>
        <fullName evidence="1">Uncharacterized protein</fullName>
    </submittedName>
</protein>
<proteinExistence type="predicted"/>
<evidence type="ECO:0000313" key="2">
    <source>
        <dbReference type="Proteomes" id="UP001519460"/>
    </source>
</evidence>
<keyword evidence="2" id="KW-1185">Reference proteome</keyword>
<evidence type="ECO:0000313" key="1">
    <source>
        <dbReference type="EMBL" id="KAK7481685.1"/>
    </source>
</evidence>
<gene>
    <name evidence="1" type="ORF">BaRGS_00027058</name>
</gene>
<accession>A0ABD0K2N7</accession>
<dbReference type="Proteomes" id="UP001519460">
    <property type="component" value="Unassembled WGS sequence"/>
</dbReference>